<accession>A0A2N5DN60</accession>
<evidence type="ECO:0000256" key="1">
    <source>
        <dbReference type="PROSITE-ProRule" id="PRU00169"/>
    </source>
</evidence>
<evidence type="ECO:0000259" key="2">
    <source>
        <dbReference type="PROSITE" id="PS50110"/>
    </source>
</evidence>
<proteinExistence type="predicted"/>
<feature type="domain" description="Response regulatory" evidence="2">
    <location>
        <begin position="1"/>
        <end position="47"/>
    </location>
</feature>
<organism evidence="3 4">
    <name type="scientific">Caulobacter zeae</name>
    <dbReference type="NCBI Taxonomy" id="2055137"/>
    <lineage>
        <taxon>Bacteria</taxon>
        <taxon>Pseudomonadati</taxon>
        <taxon>Pseudomonadota</taxon>
        <taxon>Alphaproteobacteria</taxon>
        <taxon>Caulobacterales</taxon>
        <taxon>Caulobacteraceae</taxon>
        <taxon>Caulobacter</taxon>
    </lineage>
</organism>
<dbReference type="AlphaFoldDB" id="A0A2N5DN60"/>
<gene>
    <name evidence="3" type="ORF">SGCZBJ_07380</name>
</gene>
<comment type="caution">
    <text evidence="1">Lacks conserved residue(s) required for the propagation of feature annotation.</text>
</comment>
<dbReference type="EMBL" id="PJRS01000015">
    <property type="protein sequence ID" value="PLR27508.1"/>
    <property type="molecule type" value="Genomic_DNA"/>
</dbReference>
<dbReference type="Pfam" id="PF00072">
    <property type="entry name" value="Response_reg"/>
    <property type="match status" value="1"/>
</dbReference>
<protein>
    <recommendedName>
        <fullName evidence="2">Response regulatory domain-containing protein</fullName>
    </recommendedName>
</protein>
<evidence type="ECO:0000313" key="3">
    <source>
        <dbReference type="EMBL" id="PLR27508.1"/>
    </source>
</evidence>
<name>A0A2N5DN60_9CAUL</name>
<dbReference type="Gene3D" id="3.40.50.2300">
    <property type="match status" value="1"/>
</dbReference>
<dbReference type="PROSITE" id="PS50110">
    <property type="entry name" value="RESPONSE_REGULATORY"/>
    <property type="match status" value="1"/>
</dbReference>
<reference evidence="3 4" key="1">
    <citation type="submission" date="2017-12" db="EMBL/GenBank/DDBJ databases">
        <title>The genome sequence of Caulobacter sp. 410.</title>
        <authorList>
            <person name="Gao J."/>
            <person name="Mao X."/>
            <person name="Sun J."/>
        </authorList>
    </citation>
    <scope>NUCLEOTIDE SEQUENCE [LARGE SCALE GENOMIC DNA]</scope>
    <source>
        <strain evidence="3 4">410</strain>
    </source>
</reference>
<keyword evidence="4" id="KW-1185">Reference proteome</keyword>
<dbReference type="InterPro" id="IPR011006">
    <property type="entry name" value="CheY-like_superfamily"/>
</dbReference>
<evidence type="ECO:0000313" key="4">
    <source>
        <dbReference type="Proteomes" id="UP000234479"/>
    </source>
</evidence>
<dbReference type="GO" id="GO:0000160">
    <property type="term" value="P:phosphorelay signal transduction system"/>
    <property type="evidence" value="ECO:0007669"/>
    <property type="project" value="InterPro"/>
</dbReference>
<sequence length="55" mass="5729">MKAVPAIMITASADGANVKAAVEAGAVGYVLKPFSVTDLLARVRAATKNQSRVWL</sequence>
<comment type="caution">
    <text evidence="3">The sequence shown here is derived from an EMBL/GenBank/DDBJ whole genome shotgun (WGS) entry which is preliminary data.</text>
</comment>
<dbReference type="InterPro" id="IPR001789">
    <property type="entry name" value="Sig_transdc_resp-reg_receiver"/>
</dbReference>
<dbReference type="SUPFAM" id="SSF52172">
    <property type="entry name" value="CheY-like"/>
    <property type="match status" value="1"/>
</dbReference>
<dbReference type="Proteomes" id="UP000234479">
    <property type="component" value="Unassembled WGS sequence"/>
</dbReference>
<dbReference type="OrthoDB" id="9793549at2"/>